<feature type="region of interest" description="Disordered" evidence="1">
    <location>
        <begin position="27"/>
        <end position="50"/>
    </location>
</feature>
<protein>
    <submittedName>
        <fullName evidence="2">Uncharacterized protein</fullName>
    </submittedName>
</protein>
<dbReference type="AlphaFoldDB" id="A0A4C1WY10"/>
<dbReference type="EMBL" id="BGZK01000659">
    <property type="protein sequence ID" value="GBP54997.1"/>
    <property type="molecule type" value="Genomic_DNA"/>
</dbReference>
<proteinExistence type="predicted"/>
<sequence>MRTPHRGLAGLRGPRRRAPVDIARHRTSRAVGGRRRGGGGGATAPPPHTANGCVRPLSFFYSDASADGVEERSLVPRSRSHARLRRNATMSHAVPAARAKSAGATGRATNGTASAQGDLYLNTSSLQISASIHPNGSRDSTIASDRNAPSNSRRMVTATCYESAALAGMTGRGRGGAAARRPRAHCEPPPAPARALRRPRSPHRSTRTARLHTTITIRPHRM</sequence>
<dbReference type="Proteomes" id="UP000299102">
    <property type="component" value="Unassembled WGS sequence"/>
</dbReference>
<evidence type="ECO:0000313" key="2">
    <source>
        <dbReference type="EMBL" id="GBP54997.1"/>
    </source>
</evidence>
<organism evidence="2 3">
    <name type="scientific">Eumeta variegata</name>
    <name type="common">Bagworm moth</name>
    <name type="synonym">Eumeta japonica</name>
    <dbReference type="NCBI Taxonomy" id="151549"/>
    <lineage>
        <taxon>Eukaryota</taxon>
        <taxon>Metazoa</taxon>
        <taxon>Ecdysozoa</taxon>
        <taxon>Arthropoda</taxon>
        <taxon>Hexapoda</taxon>
        <taxon>Insecta</taxon>
        <taxon>Pterygota</taxon>
        <taxon>Neoptera</taxon>
        <taxon>Endopterygota</taxon>
        <taxon>Lepidoptera</taxon>
        <taxon>Glossata</taxon>
        <taxon>Ditrysia</taxon>
        <taxon>Tineoidea</taxon>
        <taxon>Psychidae</taxon>
        <taxon>Oiketicinae</taxon>
        <taxon>Eumeta</taxon>
    </lineage>
</organism>
<dbReference type="OrthoDB" id="10070851at2759"/>
<reference evidence="2 3" key="1">
    <citation type="journal article" date="2019" name="Commun. Biol.">
        <title>The bagworm genome reveals a unique fibroin gene that provides high tensile strength.</title>
        <authorList>
            <person name="Kono N."/>
            <person name="Nakamura H."/>
            <person name="Ohtoshi R."/>
            <person name="Tomita M."/>
            <person name="Numata K."/>
            <person name="Arakawa K."/>
        </authorList>
    </citation>
    <scope>NUCLEOTIDE SEQUENCE [LARGE SCALE GENOMIC DNA]</scope>
</reference>
<comment type="caution">
    <text evidence="2">The sequence shown here is derived from an EMBL/GenBank/DDBJ whole genome shotgun (WGS) entry which is preliminary data.</text>
</comment>
<feature type="region of interest" description="Disordered" evidence="1">
    <location>
        <begin position="131"/>
        <end position="153"/>
    </location>
</feature>
<accession>A0A4C1WY10</accession>
<feature type="compositionally biased region" description="Basic residues" evidence="1">
    <location>
        <begin position="195"/>
        <end position="207"/>
    </location>
</feature>
<keyword evidence="3" id="KW-1185">Reference proteome</keyword>
<name>A0A4C1WY10_EUMVA</name>
<feature type="region of interest" description="Disordered" evidence="1">
    <location>
        <begin position="172"/>
        <end position="207"/>
    </location>
</feature>
<gene>
    <name evidence="2" type="ORF">EVAR_34471_1</name>
</gene>
<feature type="compositionally biased region" description="Basic residues" evidence="1">
    <location>
        <begin position="27"/>
        <end position="37"/>
    </location>
</feature>
<evidence type="ECO:0000256" key="1">
    <source>
        <dbReference type="SAM" id="MobiDB-lite"/>
    </source>
</evidence>
<feature type="region of interest" description="Disordered" evidence="1">
    <location>
        <begin position="72"/>
        <end position="109"/>
    </location>
</feature>
<evidence type="ECO:0000313" key="3">
    <source>
        <dbReference type="Proteomes" id="UP000299102"/>
    </source>
</evidence>